<dbReference type="InterPro" id="IPR042197">
    <property type="entry name" value="Apaf_helical"/>
</dbReference>
<dbReference type="Gene3D" id="3.80.10.10">
    <property type="entry name" value="Ribonuclease Inhibitor"/>
    <property type="match status" value="2"/>
</dbReference>
<organism evidence="5 6">
    <name type="scientific">Cajanus cajan</name>
    <name type="common">Pigeon pea</name>
    <name type="synonym">Cajanus indicus</name>
    <dbReference type="NCBI Taxonomy" id="3821"/>
    <lineage>
        <taxon>Eukaryota</taxon>
        <taxon>Viridiplantae</taxon>
        <taxon>Streptophyta</taxon>
        <taxon>Embryophyta</taxon>
        <taxon>Tracheophyta</taxon>
        <taxon>Spermatophyta</taxon>
        <taxon>Magnoliopsida</taxon>
        <taxon>eudicotyledons</taxon>
        <taxon>Gunneridae</taxon>
        <taxon>Pentapetalae</taxon>
        <taxon>rosids</taxon>
        <taxon>fabids</taxon>
        <taxon>Fabales</taxon>
        <taxon>Fabaceae</taxon>
        <taxon>Papilionoideae</taxon>
        <taxon>50 kb inversion clade</taxon>
        <taxon>NPAAA clade</taxon>
        <taxon>indigoferoid/millettioid clade</taxon>
        <taxon>Phaseoleae</taxon>
        <taxon>Cajanus</taxon>
    </lineage>
</organism>
<dbReference type="Pfam" id="PF01582">
    <property type="entry name" value="TIR"/>
    <property type="match status" value="1"/>
</dbReference>
<dbReference type="SUPFAM" id="SSF46785">
    <property type="entry name" value="Winged helix' DNA-binding domain"/>
    <property type="match status" value="1"/>
</dbReference>
<feature type="non-terminal residue" evidence="5">
    <location>
        <position position="1"/>
    </location>
</feature>
<dbReference type="InterPro" id="IPR043128">
    <property type="entry name" value="Rev_trsase/Diguanyl_cyclase"/>
</dbReference>
<dbReference type="PANTHER" id="PTHR11017:SF271">
    <property type="entry name" value="DISEASE RESISTANCE PROTEIN (TIR-NBS-LRR CLASS) FAMILY"/>
    <property type="match status" value="1"/>
</dbReference>
<keyword evidence="2" id="KW-0677">Repeat</keyword>
<dbReference type="InterPro" id="IPR032675">
    <property type="entry name" value="LRR_dom_sf"/>
</dbReference>
<dbReference type="InterPro" id="IPR044974">
    <property type="entry name" value="Disease_R_plants"/>
</dbReference>
<dbReference type="PROSITE" id="PS50104">
    <property type="entry name" value="TIR"/>
    <property type="match status" value="1"/>
</dbReference>
<evidence type="ECO:0000256" key="3">
    <source>
        <dbReference type="ARBA" id="ARBA00022821"/>
    </source>
</evidence>
<dbReference type="Gene3D" id="3.30.70.270">
    <property type="match status" value="2"/>
</dbReference>
<dbReference type="GO" id="GO:0006952">
    <property type="term" value="P:defense response"/>
    <property type="evidence" value="ECO:0007669"/>
    <property type="project" value="UniProtKB-KW"/>
</dbReference>
<reference evidence="5 6" key="1">
    <citation type="journal article" date="2012" name="Nat. Biotechnol.">
        <title>Draft genome sequence of pigeonpea (Cajanus cajan), an orphan legume crop of resource-poor farmers.</title>
        <authorList>
            <person name="Varshney R.K."/>
            <person name="Chen W."/>
            <person name="Li Y."/>
            <person name="Bharti A.K."/>
            <person name="Saxena R.K."/>
            <person name="Schlueter J.A."/>
            <person name="Donoghue M.T."/>
            <person name="Azam S."/>
            <person name="Fan G."/>
            <person name="Whaley A.M."/>
            <person name="Farmer A.D."/>
            <person name="Sheridan J."/>
            <person name="Iwata A."/>
            <person name="Tuteja R."/>
            <person name="Penmetsa R.V."/>
            <person name="Wu W."/>
            <person name="Upadhyaya H.D."/>
            <person name="Yang S.P."/>
            <person name="Shah T."/>
            <person name="Saxena K.B."/>
            <person name="Michael T."/>
            <person name="McCombie W.R."/>
            <person name="Yang B."/>
            <person name="Zhang G."/>
            <person name="Yang H."/>
            <person name="Wang J."/>
            <person name="Spillane C."/>
            <person name="Cook D.R."/>
            <person name="May G.D."/>
            <person name="Xu X."/>
            <person name="Jackson S.A."/>
        </authorList>
    </citation>
    <scope>NUCLEOTIDE SEQUENCE [LARGE SCALE GENOMIC DNA]</scope>
    <source>
        <strain evidence="6">cv. Asha</strain>
    </source>
</reference>
<dbReference type="Proteomes" id="UP000075243">
    <property type="component" value="Chromosome 8"/>
</dbReference>
<dbReference type="Gene3D" id="1.10.8.430">
    <property type="entry name" value="Helical domain of apoptotic protease-activating factors"/>
    <property type="match status" value="1"/>
</dbReference>
<dbReference type="InterPro" id="IPR041577">
    <property type="entry name" value="RT_RNaseH_2"/>
</dbReference>
<dbReference type="FunFam" id="3.30.70.270:FF:000020">
    <property type="entry name" value="Transposon Tf2-6 polyprotein-like Protein"/>
    <property type="match status" value="1"/>
</dbReference>
<evidence type="ECO:0000256" key="2">
    <source>
        <dbReference type="ARBA" id="ARBA00022737"/>
    </source>
</evidence>
<dbReference type="Gene3D" id="3.10.10.10">
    <property type="entry name" value="HIV Type 1 Reverse Transcriptase, subunit A, domain 1"/>
    <property type="match status" value="1"/>
</dbReference>
<dbReference type="SUPFAM" id="SSF52200">
    <property type="entry name" value="Toll/Interleukin receptor TIR domain"/>
    <property type="match status" value="1"/>
</dbReference>
<protein>
    <submittedName>
        <fullName evidence="5">TMV resistance protein N</fullName>
    </submittedName>
</protein>
<dbReference type="PRINTS" id="PR00364">
    <property type="entry name" value="DISEASERSIST"/>
</dbReference>
<accession>A0A151T580</accession>
<dbReference type="Pfam" id="PF23282">
    <property type="entry name" value="WHD_ROQ1"/>
    <property type="match status" value="1"/>
</dbReference>
<dbReference type="SUPFAM" id="SSF56672">
    <property type="entry name" value="DNA/RNA polymerases"/>
    <property type="match status" value="1"/>
</dbReference>
<evidence type="ECO:0000313" key="5">
    <source>
        <dbReference type="EMBL" id="KYP62193.1"/>
    </source>
</evidence>
<dbReference type="InterPro" id="IPR035897">
    <property type="entry name" value="Toll_tir_struct_dom_sf"/>
</dbReference>
<dbReference type="Gene3D" id="3.40.50.300">
    <property type="entry name" value="P-loop containing nucleotide triphosphate hydrolases"/>
    <property type="match status" value="1"/>
</dbReference>
<dbReference type="InterPro" id="IPR000477">
    <property type="entry name" value="RT_dom"/>
</dbReference>
<dbReference type="SMART" id="SM00255">
    <property type="entry name" value="TIR"/>
    <property type="match status" value="1"/>
</dbReference>
<keyword evidence="3" id="KW-0611">Plant defense</keyword>
<dbReference type="Gramene" id="C.cajan_16242.t">
    <property type="protein sequence ID" value="C.cajan_16242.t"/>
    <property type="gene ID" value="C.cajan_16242"/>
</dbReference>
<evidence type="ECO:0000259" key="4">
    <source>
        <dbReference type="PROSITE" id="PS50104"/>
    </source>
</evidence>
<evidence type="ECO:0000313" key="6">
    <source>
        <dbReference type="Proteomes" id="UP000075243"/>
    </source>
</evidence>
<dbReference type="InterPro" id="IPR002182">
    <property type="entry name" value="NB-ARC"/>
</dbReference>
<dbReference type="InterPro" id="IPR043502">
    <property type="entry name" value="DNA/RNA_pol_sf"/>
</dbReference>
<sequence>KQLDAGFLVVSWYPEWLANIVHVLKKNGKIRVCVDYRDLNRASPKDDFPLPHIDVLVDNTSTNTIFSFMDGYSGYNQIKMAIEDQEKTSFITPWGTFCYRVMPFGLRNAGATFQRAMVTLFHDMIHKEVEVYVDDMIAKSKDENDHLIHLRKLFNRLRKYKLKLNPTKCTFGVRSGKLLGFIVSEKVIEVDPDKARATIEMPPPRTEKEVRGFLGRVNYIARFISQLTDTCAPIFKLLRKNQPVEWNEECQIAFDKIKQCLINPPILMPPIKGEPLILYLTILEDSMGCMLGQLNKTDNQKRAIYYLSKKFTDYEARYSPLEKTCCTLVCATRRLRQYVLRHTTQLISKMDSIKYLLEKGEDSRASFTSHLYASLQNAGINVFKDDESLPRGHRISNSLLRAIEQSEICVVVFSTNYGGSRWCMDELEKIMECHRTIGLVVLPVFYDVDPSEVRHQKGEFGKELEKLENRILKSDDKFIFQWEKENLRLNNLRRREALHKTELFVADNPVGVEPRVQEIVQLLDQKPSNDVLLLGMWGMGGIGKTTIAKAIYNKIGRNFEGRSFLANIREVWRQDAGQVNLQEQLLFDINKETKTRIRNVESGKNILKKILSYKKVLLVLDDVNELDQLNALCGSDKWFAPGSRIIITTRDQDILRGRVDILYTMKGMDEGESIELFSWHAFKQASPRENFTQLSRNVIMYSGGLPLALEVLGCYLFDMKVAEWENVLEKLKRIPNHQIQKKLKISYDGLNDDTERDIFLDIACFFIGMDRNDVVHILNGCGLFAENGIRVLVERSLVIIDNKNKLQMHDLIRDMGREIIRANSLKVLEKRSRLWFHEDALDVLSKETGTKAIEGLALRLSTNNATCLSTKAFKKIVKLRLLQLAGVRLDGDFKYLSKDLRWLCWHGFPLKYIPTNFYQRNLISIELQNSNVQLVWKEAQRMEKLKILNLSHSHSLTQTPDFSKLPSLEKLELIDCPKLSKISHTIGHLNRILRINLQDCISLHNLPRSIYKLKTLKTLILSGCSKIDKLEEDLEQMESLTILVADKTAIKRMPFSIVRSKSIGYISLCGYEGFSRDVFPSIIWSWMSPTNSLSSCIQTSVGMSSLVSLDVTNSSSHHLSYILEDLPKLESLCIECDSKLQLTREAKNIIDALYATNSEDLESTTTTSEMSNIDASTLIKCNKHAHTSGSQKLVGCHLIQMGISCQVTDILRQSILQVSPSFSMIFI</sequence>
<dbReference type="Pfam" id="PF00078">
    <property type="entry name" value="RVT_1"/>
    <property type="match status" value="1"/>
</dbReference>
<keyword evidence="6" id="KW-1185">Reference proteome</keyword>
<dbReference type="CDD" id="cd01647">
    <property type="entry name" value="RT_LTR"/>
    <property type="match status" value="1"/>
</dbReference>
<dbReference type="PANTHER" id="PTHR11017">
    <property type="entry name" value="LEUCINE-RICH REPEAT-CONTAINING PROTEIN"/>
    <property type="match status" value="1"/>
</dbReference>
<dbReference type="GO" id="GO:0043531">
    <property type="term" value="F:ADP binding"/>
    <property type="evidence" value="ECO:0007669"/>
    <property type="project" value="InterPro"/>
</dbReference>
<dbReference type="InterPro" id="IPR036390">
    <property type="entry name" value="WH_DNA-bd_sf"/>
</dbReference>
<keyword evidence="1" id="KW-0433">Leucine-rich repeat</keyword>
<feature type="domain" description="TIR" evidence="4">
    <location>
        <begin position="350"/>
        <end position="500"/>
    </location>
</feature>
<dbReference type="Pfam" id="PF17919">
    <property type="entry name" value="RT_RNaseH_2"/>
    <property type="match status" value="1"/>
</dbReference>
<dbReference type="EMBL" id="CM003610">
    <property type="protein sequence ID" value="KYP62193.1"/>
    <property type="molecule type" value="Genomic_DNA"/>
</dbReference>
<dbReference type="SUPFAM" id="SSF52058">
    <property type="entry name" value="L domain-like"/>
    <property type="match status" value="1"/>
</dbReference>
<name>A0A151T580_CAJCA</name>
<dbReference type="Pfam" id="PF00931">
    <property type="entry name" value="NB-ARC"/>
    <property type="match status" value="1"/>
</dbReference>
<evidence type="ECO:0000256" key="1">
    <source>
        <dbReference type="ARBA" id="ARBA00022614"/>
    </source>
</evidence>
<dbReference type="AlphaFoldDB" id="A0A151T580"/>
<dbReference type="InterPro" id="IPR058192">
    <property type="entry name" value="WHD_ROQ1-like"/>
</dbReference>
<dbReference type="GO" id="GO:0007165">
    <property type="term" value="P:signal transduction"/>
    <property type="evidence" value="ECO:0007669"/>
    <property type="project" value="InterPro"/>
</dbReference>
<proteinExistence type="predicted"/>
<dbReference type="InterPro" id="IPR000157">
    <property type="entry name" value="TIR_dom"/>
</dbReference>
<dbReference type="SUPFAM" id="SSF52540">
    <property type="entry name" value="P-loop containing nucleoside triphosphate hydrolases"/>
    <property type="match status" value="1"/>
</dbReference>
<gene>
    <name evidence="5" type="ORF">KK1_016718</name>
</gene>
<dbReference type="Gene3D" id="3.40.50.10140">
    <property type="entry name" value="Toll/interleukin-1 receptor homology (TIR) domain"/>
    <property type="match status" value="1"/>
</dbReference>
<dbReference type="InterPro" id="IPR027417">
    <property type="entry name" value="P-loop_NTPase"/>
</dbReference>